<evidence type="ECO:0000256" key="7">
    <source>
        <dbReference type="ARBA" id="ARBA00023170"/>
    </source>
</evidence>
<organism evidence="11 12">
    <name type="scientific">Magallana gigas</name>
    <name type="common">Pacific oyster</name>
    <name type="synonym">Crassostrea gigas</name>
    <dbReference type="NCBI Taxonomy" id="29159"/>
    <lineage>
        <taxon>Eukaryota</taxon>
        <taxon>Metazoa</taxon>
        <taxon>Spiralia</taxon>
        <taxon>Lophotrochozoa</taxon>
        <taxon>Mollusca</taxon>
        <taxon>Bivalvia</taxon>
        <taxon>Autobranchia</taxon>
        <taxon>Pteriomorphia</taxon>
        <taxon>Ostreida</taxon>
        <taxon>Ostreoidea</taxon>
        <taxon>Ostreidae</taxon>
        <taxon>Magallana</taxon>
    </lineage>
</organism>
<reference evidence="11" key="1">
    <citation type="submission" date="2022-08" db="UniProtKB">
        <authorList>
            <consortium name="EnsemblMetazoa"/>
        </authorList>
    </citation>
    <scope>IDENTIFICATION</scope>
    <source>
        <strain evidence="11">05x7-T-G4-1.051#20</strain>
    </source>
</reference>
<protein>
    <recommendedName>
        <fullName evidence="10">G-protein coupled receptors family 1 profile domain-containing protein</fullName>
    </recommendedName>
</protein>
<dbReference type="GO" id="GO:0042923">
    <property type="term" value="F:neuropeptide binding"/>
    <property type="evidence" value="ECO:0007669"/>
    <property type="project" value="TreeGrafter"/>
</dbReference>
<feature type="transmembrane region" description="Helical" evidence="9">
    <location>
        <begin position="288"/>
        <end position="309"/>
    </location>
</feature>
<dbReference type="SUPFAM" id="SSF81321">
    <property type="entry name" value="Family A G protein-coupled receptor-like"/>
    <property type="match status" value="1"/>
</dbReference>
<dbReference type="Gene3D" id="1.20.1070.10">
    <property type="entry name" value="Rhodopsin 7-helix transmembrane proteins"/>
    <property type="match status" value="1"/>
</dbReference>
<dbReference type="OrthoDB" id="8826105at2759"/>
<dbReference type="OMA" id="MCLNTTE"/>
<dbReference type="EnsemblMetazoa" id="G27740.1">
    <property type="protein sequence ID" value="G27740.1:cds"/>
    <property type="gene ID" value="G27740"/>
</dbReference>
<evidence type="ECO:0000256" key="9">
    <source>
        <dbReference type="SAM" id="Phobius"/>
    </source>
</evidence>
<evidence type="ECO:0000256" key="5">
    <source>
        <dbReference type="ARBA" id="ARBA00023040"/>
    </source>
</evidence>
<dbReference type="Proteomes" id="UP000005408">
    <property type="component" value="Unassembled WGS sequence"/>
</dbReference>
<evidence type="ECO:0000256" key="8">
    <source>
        <dbReference type="ARBA" id="ARBA00023224"/>
    </source>
</evidence>
<feature type="transmembrane region" description="Helical" evidence="9">
    <location>
        <begin position="201"/>
        <end position="224"/>
    </location>
</feature>
<keyword evidence="5" id="KW-0297">G-protein coupled receptor</keyword>
<sequence>MCLNTTENNTTPPINASDLIVDDGTDNTTRKIGVLYIDDRSFTRFQFQFLLNDTANDVVVMYICVVIFFLGIIGNIVTMAKIISDSKYHTPTFAAIGYLALPDFFSVISLSGLYFTNVLFIRKLFMKYFVILDNFLYFSCSGHMLLLSFVRYLITVHPLQSRQHLTVLAVSFCSLSVWVLSALCGVGYYYTVIYRSLKFQIGFAISVSTIVVVLVCAITITLHARKIKTIKNSLSVTRQSQTRMNLVVTIIIMIFVLLHIFIITKYVLEHLLNVKGFISITFLRQCVALTGFLNYSCNPYILFISFTLLSRFKRKF</sequence>
<dbReference type="GO" id="GO:0007218">
    <property type="term" value="P:neuropeptide signaling pathway"/>
    <property type="evidence" value="ECO:0007669"/>
    <property type="project" value="TreeGrafter"/>
</dbReference>
<feature type="transmembrane region" description="Helical" evidence="9">
    <location>
        <begin position="135"/>
        <end position="154"/>
    </location>
</feature>
<keyword evidence="8" id="KW-0807">Transducer</keyword>
<evidence type="ECO:0000256" key="1">
    <source>
        <dbReference type="ARBA" id="ARBA00004651"/>
    </source>
</evidence>
<dbReference type="GO" id="GO:0004930">
    <property type="term" value="F:G protein-coupled receptor activity"/>
    <property type="evidence" value="ECO:0007669"/>
    <property type="project" value="UniProtKB-KW"/>
</dbReference>
<accession>A0A8W8LET6</accession>
<evidence type="ECO:0000256" key="6">
    <source>
        <dbReference type="ARBA" id="ARBA00023136"/>
    </source>
</evidence>
<evidence type="ECO:0000313" key="11">
    <source>
        <dbReference type="EnsemblMetazoa" id="G27740.1:cds"/>
    </source>
</evidence>
<dbReference type="GO" id="GO:0043005">
    <property type="term" value="C:neuron projection"/>
    <property type="evidence" value="ECO:0007669"/>
    <property type="project" value="TreeGrafter"/>
</dbReference>
<feature type="transmembrane region" description="Helical" evidence="9">
    <location>
        <begin position="92"/>
        <end position="115"/>
    </location>
</feature>
<keyword evidence="2" id="KW-1003">Cell membrane</keyword>
<dbReference type="GO" id="GO:0005886">
    <property type="term" value="C:plasma membrane"/>
    <property type="evidence" value="ECO:0007669"/>
    <property type="project" value="UniProtKB-SubCell"/>
</dbReference>
<evidence type="ECO:0000256" key="2">
    <source>
        <dbReference type="ARBA" id="ARBA00022475"/>
    </source>
</evidence>
<evidence type="ECO:0000259" key="10">
    <source>
        <dbReference type="PROSITE" id="PS50262"/>
    </source>
</evidence>
<dbReference type="AlphaFoldDB" id="A0A8W8LET6"/>
<keyword evidence="4 9" id="KW-1133">Transmembrane helix</keyword>
<dbReference type="PANTHER" id="PTHR24229:SF40">
    <property type="entry name" value="ALLATOSTATIN C RECEPTOR 1-RELATED"/>
    <property type="match status" value="1"/>
</dbReference>
<feature type="transmembrane region" description="Helical" evidence="9">
    <location>
        <begin position="166"/>
        <end position="189"/>
    </location>
</feature>
<proteinExistence type="predicted"/>
<keyword evidence="12" id="KW-1185">Reference proteome</keyword>
<dbReference type="PANTHER" id="PTHR24229">
    <property type="entry name" value="NEUROPEPTIDES RECEPTOR"/>
    <property type="match status" value="1"/>
</dbReference>
<keyword evidence="3 9" id="KW-0812">Transmembrane</keyword>
<name>A0A8W8LET6_MAGGI</name>
<dbReference type="CDD" id="cd00637">
    <property type="entry name" value="7tm_classA_rhodopsin-like"/>
    <property type="match status" value="1"/>
</dbReference>
<evidence type="ECO:0000256" key="3">
    <source>
        <dbReference type="ARBA" id="ARBA00022692"/>
    </source>
</evidence>
<evidence type="ECO:0000256" key="4">
    <source>
        <dbReference type="ARBA" id="ARBA00022989"/>
    </source>
</evidence>
<comment type="subcellular location">
    <subcellularLocation>
        <location evidence="1">Cell membrane</location>
        <topology evidence="1">Multi-pass membrane protein</topology>
    </subcellularLocation>
</comment>
<evidence type="ECO:0000313" key="12">
    <source>
        <dbReference type="Proteomes" id="UP000005408"/>
    </source>
</evidence>
<feature type="domain" description="G-protein coupled receptors family 1 profile" evidence="10">
    <location>
        <begin position="74"/>
        <end position="302"/>
    </location>
</feature>
<dbReference type="InterPro" id="IPR017452">
    <property type="entry name" value="GPCR_Rhodpsn_7TM"/>
</dbReference>
<feature type="transmembrane region" description="Helical" evidence="9">
    <location>
        <begin position="245"/>
        <end position="268"/>
    </location>
</feature>
<keyword evidence="7" id="KW-0675">Receptor</keyword>
<dbReference type="PROSITE" id="PS50262">
    <property type="entry name" value="G_PROTEIN_RECEP_F1_2"/>
    <property type="match status" value="1"/>
</dbReference>
<keyword evidence="6 9" id="KW-0472">Membrane</keyword>
<feature type="transmembrane region" description="Helical" evidence="9">
    <location>
        <begin position="59"/>
        <end position="80"/>
    </location>
</feature>